<name>A0A1T4PB82_9FIRM</name>
<dbReference type="PROSITE" id="PS50006">
    <property type="entry name" value="FHA_DOMAIN"/>
    <property type="match status" value="1"/>
</dbReference>
<dbReference type="PANTHER" id="PTHR23308">
    <property type="entry name" value="NUCLEAR INHIBITOR OF PROTEIN PHOSPHATASE-1"/>
    <property type="match status" value="1"/>
</dbReference>
<sequence length="312" mass="36875">MGMTEENAEDQQISYDEFTLNFKLQEDIPVEQFELSMFNYEFVGNRTVCSLKVVDNVRVLQYKIPATLPLEQFFRKQLYKGEFLSILSNILNQLMYFEENKMPLNKILLNVHYMYIELSTLDIQLIYMPVNKKFPDCNITKFIQTFISKVRYANMECVEAVEQILHYLDSKLMFNLAEFYHFILSLEAETILEDEKEEKENDTSVLIKSSKEYENPIPYLVRVKTNELIPILKREFLVGKSPDADYQVTDNRRISRRHAIFTVSNGECYVIDNNSTNHTFVNGKLLQPGVEIMLSNDDYIRLADEEFKYWVR</sequence>
<dbReference type="SUPFAM" id="SSF49879">
    <property type="entry name" value="SMAD/FHA domain"/>
    <property type="match status" value="1"/>
</dbReference>
<feature type="domain" description="FHA" evidence="1">
    <location>
        <begin position="236"/>
        <end position="286"/>
    </location>
</feature>
<dbReference type="CDD" id="cd00060">
    <property type="entry name" value="FHA"/>
    <property type="match status" value="1"/>
</dbReference>
<dbReference type="EMBL" id="FUXA01000011">
    <property type="protein sequence ID" value="SJZ88739.1"/>
    <property type="molecule type" value="Genomic_DNA"/>
</dbReference>
<dbReference type="Pfam" id="PF00498">
    <property type="entry name" value="FHA"/>
    <property type="match status" value="1"/>
</dbReference>
<reference evidence="2 3" key="1">
    <citation type="submission" date="2017-02" db="EMBL/GenBank/DDBJ databases">
        <authorList>
            <person name="Peterson S.W."/>
        </authorList>
    </citation>
    <scope>NUCLEOTIDE SEQUENCE [LARGE SCALE GENOMIC DNA]</scope>
    <source>
        <strain evidence="2 3">ATCC 17233</strain>
    </source>
</reference>
<gene>
    <name evidence="2" type="ORF">SAMN02745110_01915</name>
</gene>
<protein>
    <submittedName>
        <fullName evidence="2">FHA domain protein</fullName>
    </submittedName>
</protein>
<dbReference type="Pfam" id="PF19909">
    <property type="entry name" value="DUF6382"/>
    <property type="match status" value="1"/>
</dbReference>
<evidence type="ECO:0000313" key="3">
    <source>
        <dbReference type="Proteomes" id="UP000189857"/>
    </source>
</evidence>
<evidence type="ECO:0000259" key="1">
    <source>
        <dbReference type="PROSITE" id="PS50006"/>
    </source>
</evidence>
<dbReference type="InterPro" id="IPR045962">
    <property type="entry name" value="DUF6382"/>
</dbReference>
<dbReference type="InterPro" id="IPR008984">
    <property type="entry name" value="SMAD_FHA_dom_sf"/>
</dbReference>
<evidence type="ECO:0000313" key="2">
    <source>
        <dbReference type="EMBL" id="SJZ88739.1"/>
    </source>
</evidence>
<dbReference type="InterPro" id="IPR000253">
    <property type="entry name" value="FHA_dom"/>
</dbReference>
<dbReference type="RefSeq" id="WP_078787730.1">
    <property type="nucleotide sequence ID" value="NZ_CACZYW010000001.1"/>
</dbReference>
<dbReference type="InterPro" id="IPR050923">
    <property type="entry name" value="Cell_Proc_Reg/RNA_Proc"/>
</dbReference>
<proteinExistence type="predicted"/>
<dbReference type="Gene3D" id="2.60.200.20">
    <property type="match status" value="1"/>
</dbReference>
<accession>A0A1T4PB82</accession>
<organism evidence="2 3">
    <name type="scientific">Eubacterium ruminantium</name>
    <dbReference type="NCBI Taxonomy" id="42322"/>
    <lineage>
        <taxon>Bacteria</taxon>
        <taxon>Bacillati</taxon>
        <taxon>Bacillota</taxon>
        <taxon>Clostridia</taxon>
        <taxon>Eubacteriales</taxon>
        <taxon>Eubacteriaceae</taxon>
        <taxon>Eubacterium</taxon>
    </lineage>
</organism>
<dbReference type="OrthoDB" id="1766727at2"/>
<dbReference type="Proteomes" id="UP000189857">
    <property type="component" value="Unassembled WGS sequence"/>
</dbReference>
<keyword evidence="3" id="KW-1185">Reference proteome</keyword>
<dbReference type="AlphaFoldDB" id="A0A1T4PB82"/>
<dbReference type="SMART" id="SM00240">
    <property type="entry name" value="FHA"/>
    <property type="match status" value="1"/>
</dbReference>